<dbReference type="Proteomes" id="UP000639403">
    <property type="component" value="Unassembled WGS sequence"/>
</dbReference>
<organism evidence="2 3">
    <name type="scientific">Rhodonia placenta</name>
    <dbReference type="NCBI Taxonomy" id="104341"/>
    <lineage>
        <taxon>Eukaryota</taxon>
        <taxon>Fungi</taxon>
        <taxon>Dikarya</taxon>
        <taxon>Basidiomycota</taxon>
        <taxon>Agaricomycotina</taxon>
        <taxon>Agaricomycetes</taxon>
        <taxon>Polyporales</taxon>
        <taxon>Adustoporiaceae</taxon>
        <taxon>Rhodonia</taxon>
    </lineage>
</organism>
<gene>
    <name evidence="2" type="ORF">IEO21_10110</name>
</gene>
<dbReference type="AlphaFoldDB" id="A0A8H7NT29"/>
<comment type="caution">
    <text evidence="2">The sequence shown here is derived from an EMBL/GenBank/DDBJ whole genome shotgun (WGS) entry which is preliminary data.</text>
</comment>
<sequence>MTRVGHVPVAPHSRANQSPCRALRHEQCHHGSCAAHPGSQWVQHTAEDNNSLGDGAVLQRVCVRVLPLPQDVHDPRRAEPAPCEPGA</sequence>
<reference evidence="2" key="2">
    <citation type="journal article" name="Front. Microbiol.">
        <title>Degradative Capacity of Two Strains of Rhodonia placenta: From Phenotype to Genotype.</title>
        <authorList>
            <person name="Kolle M."/>
            <person name="Horta M.A.C."/>
            <person name="Nowrousian M."/>
            <person name="Ohm R.A."/>
            <person name="Benz J.P."/>
            <person name="Pilgard A."/>
        </authorList>
    </citation>
    <scope>NUCLEOTIDE SEQUENCE</scope>
    <source>
        <strain evidence="2">FPRL280</strain>
    </source>
</reference>
<evidence type="ECO:0000256" key="1">
    <source>
        <dbReference type="SAM" id="MobiDB-lite"/>
    </source>
</evidence>
<reference evidence="2" key="1">
    <citation type="submission" date="2020-11" db="EMBL/GenBank/DDBJ databases">
        <authorList>
            <person name="Koelle M."/>
            <person name="Horta M.A.C."/>
            <person name="Nowrousian M."/>
            <person name="Ohm R.A."/>
            <person name="Benz P."/>
            <person name="Pilgard A."/>
        </authorList>
    </citation>
    <scope>NUCLEOTIDE SEQUENCE</scope>
    <source>
        <strain evidence="2">FPRL280</strain>
    </source>
</reference>
<feature type="region of interest" description="Disordered" evidence="1">
    <location>
        <begin position="1"/>
        <end position="21"/>
    </location>
</feature>
<accession>A0A8H7NT29</accession>
<protein>
    <submittedName>
        <fullName evidence="2">Uncharacterized protein</fullName>
    </submittedName>
</protein>
<evidence type="ECO:0000313" key="2">
    <source>
        <dbReference type="EMBL" id="KAF9801426.1"/>
    </source>
</evidence>
<evidence type="ECO:0000313" key="3">
    <source>
        <dbReference type="Proteomes" id="UP000639403"/>
    </source>
</evidence>
<proteinExistence type="predicted"/>
<name>A0A8H7NT29_9APHY</name>
<dbReference type="EMBL" id="JADOXO010000664">
    <property type="protein sequence ID" value="KAF9801426.1"/>
    <property type="molecule type" value="Genomic_DNA"/>
</dbReference>